<protein>
    <submittedName>
        <fullName evidence="1">Uncharacterized protein</fullName>
    </submittedName>
</protein>
<keyword evidence="2" id="KW-1185">Reference proteome</keyword>
<evidence type="ECO:0000313" key="2">
    <source>
        <dbReference type="Proteomes" id="UP000238479"/>
    </source>
</evidence>
<dbReference type="Gramene" id="PRQ27940">
    <property type="protein sequence ID" value="PRQ27940"/>
    <property type="gene ID" value="RchiOBHm_Chr6g0310711"/>
</dbReference>
<organism evidence="1 2">
    <name type="scientific">Rosa chinensis</name>
    <name type="common">China rose</name>
    <dbReference type="NCBI Taxonomy" id="74649"/>
    <lineage>
        <taxon>Eukaryota</taxon>
        <taxon>Viridiplantae</taxon>
        <taxon>Streptophyta</taxon>
        <taxon>Embryophyta</taxon>
        <taxon>Tracheophyta</taxon>
        <taxon>Spermatophyta</taxon>
        <taxon>Magnoliopsida</taxon>
        <taxon>eudicotyledons</taxon>
        <taxon>Gunneridae</taxon>
        <taxon>Pentapetalae</taxon>
        <taxon>rosids</taxon>
        <taxon>fabids</taxon>
        <taxon>Rosales</taxon>
        <taxon>Rosaceae</taxon>
        <taxon>Rosoideae</taxon>
        <taxon>Rosoideae incertae sedis</taxon>
        <taxon>Rosa</taxon>
    </lineage>
</organism>
<proteinExistence type="predicted"/>
<name>A0A2P6Q174_ROSCH</name>
<comment type="caution">
    <text evidence="1">The sequence shown here is derived from an EMBL/GenBank/DDBJ whole genome shotgun (WGS) entry which is preliminary data.</text>
</comment>
<evidence type="ECO:0000313" key="1">
    <source>
        <dbReference type="EMBL" id="PRQ27940.1"/>
    </source>
</evidence>
<reference evidence="1 2" key="1">
    <citation type="journal article" date="2018" name="Nat. Genet.">
        <title>The Rosa genome provides new insights in the design of modern roses.</title>
        <authorList>
            <person name="Bendahmane M."/>
        </authorList>
    </citation>
    <scope>NUCLEOTIDE SEQUENCE [LARGE SCALE GENOMIC DNA]</scope>
    <source>
        <strain evidence="2">cv. Old Blush</strain>
    </source>
</reference>
<accession>A0A2P6Q174</accession>
<dbReference type="EMBL" id="PDCK01000044">
    <property type="protein sequence ID" value="PRQ27940.1"/>
    <property type="molecule type" value="Genomic_DNA"/>
</dbReference>
<dbReference type="Proteomes" id="UP000238479">
    <property type="component" value="Chromosome 6"/>
</dbReference>
<gene>
    <name evidence="1" type="ORF">RchiOBHm_Chr6g0310711</name>
</gene>
<sequence length="62" mass="7012">MEREGEKSGQIDSTPLPSFFFFFFFSPPFSFCFLQPEPISGEITTTDRITGYLRSLSSSSCI</sequence>
<dbReference type="AlphaFoldDB" id="A0A2P6Q174"/>